<evidence type="ECO:0000313" key="2">
    <source>
        <dbReference type="Proteomes" id="UP001597453"/>
    </source>
</evidence>
<organism evidence="1 2">
    <name type="scientific">Gulosibacter bifidus</name>
    <dbReference type="NCBI Taxonomy" id="272239"/>
    <lineage>
        <taxon>Bacteria</taxon>
        <taxon>Bacillati</taxon>
        <taxon>Actinomycetota</taxon>
        <taxon>Actinomycetes</taxon>
        <taxon>Micrococcales</taxon>
        <taxon>Microbacteriaceae</taxon>
        <taxon>Gulosibacter</taxon>
    </lineage>
</organism>
<proteinExistence type="predicted"/>
<reference evidence="2" key="1">
    <citation type="journal article" date="2019" name="Int. J. Syst. Evol. Microbiol.">
        <title>The Global Catalogue of Microorganisms (GCM) 10K type strain sequencing project: providing services to taxonomists for standard genome sequencing and annotation.</title>
        <authorList>
            <consortium name="The Broad Institute Genomics Platform"/>
            <consortium name="The Broad Institute Genome Sequencing Center for Infectious Disease"/>
            <person name="Wu L."/>
            <person name="Ma J."/>
        </authorList>
    </citation>
    <scope>NUCLEOTIDE SEQUENCE [LARGE SCALE GENOMIC DNA]</scope>
    <source>
        <strain evidence="2">TISTR 1511</strain>
    </source>
</reference>
<name>A0ABW5RF72_9MICO</name>
<protein>
    <submittedName>
        <fullName evidence="1">Iron chaperone</fullName>
    </submittedName>
</protein>
<evidence type="ECO:0000313" key="1">
    <source>
        <dbReference type="EMBL" id="MFD2673726.1"/>
    </source>
</evidence>
<dbReference type="Proteomes" id="UP001597453">
    <property type="component" value="Unassembled WGS sequence"/>
</dbReference>
<sequence length="143" mass="15599">MAENTSGFSEAELAAMKERAAELRAERGGKKKADNLQALLDRIAEMPEGDKEIAAAVHSIVTEVAPELAPRTWYGMPAWEKDGNVLVFVQVASKFGVRYSTLGFQDNAALDDGDMWPTSFAIPAMTDAVRERVRELVQQAVTG</sequence>
<gene>
    <name evidence="1" type="ORF">ACFSUQ_00175</name>
</gene>
<keyword evidence="2" id="KW-1185">Reference proteome</keyword>
<dbReference type="SUPFAM" id="SSF159888">
    <property type="entry name" value="YdhG-like"/>
    <property type="match status" value="1"/>
</dbReference>
<dbReference type="EMBL" id="JBHUNF010000001">
    <property type="protein sequence ID" value="MFD2673726.1"/>
    <property type="molecule type" value="Genomic_DNA"/>
</dbReference>
<comment type="caution">
    <text evidence="1">The sequence shown here is derived from an EMBL/GenBank/DDBJ whole genome shotgun (WGS) entry which is preliminary data.</text>
</comment>
<dbReference type="RefSeq" id="WP_066055474.1">
    <property type="nucleotide sequence ID" value="NZ_JBHUNF010000001.1"/>
</dbReference>
<accession>A0ABW5RF72</accession>
<dbReference type="Gene3D" id="3.90.1150.200">
    <property type="match status" value="1"/>
</dbReference>